<feature type="domain" description="Transposase-associated" evidence="1">
    <location>
        <begin position="10"/>
        <end position="83"/>
    </location>
</feature>
<dbReference type="PANTHER" id="PTHR10775:SF190">
    <property type="entry name" value="TNP2-LIKE TRANSPOSON PROTEIN"/>
    <property type="match status" value="1"/>
</dbReference>
<dbReference type="AlphaFoldDB" id="A0A9C6WI58"/>
<dbReference type="Pfam" id="PF02992">
    <property type="entry name" value="Transposase_21"/>
    <property type="match status" value="1"/>
</dbReference>
<name>A0A9C6WI58_ARADU</name>
<evidence type="ECO:0000313" key="2">
    <source>
        <dbReference type="Proteomes" id="UP000515211"/>
    </source>
</evidence>
<dbReference type="PANTHER" id="PTHR10775">
    <property type="entry name" value="OS08G0208400 PROTEIN"/>
    <property type="match status" value="1"/>
</dbReference>
<reference evidence="2" key="1">
    <citation type="journal article" date="2016" name="Nat. Genet.">
        <title>The genome sequences of Arachis duranensis and Arachis ipaensis, the diploid ancestors of cultivated peanut.</title>
        <authorList>
            <person name="Bertioli D.J."/>
            <person name="Cannon S.B."/>
            <person name="Froenicke L."/>
            <person name="Huang G."/>
            <person name="Farmer A.D."/>
            <person name="Cannon E.K."/>
            <person name="Liu X."/>
            <person name="Gao D."/>
            <person name="Clevenger J."/>
            <person name="Dash S."/>
            <person name="Ren L."/>
            <person name="Moretzsohn M.C."/>
            <person name="Shirasawa K."/>
            <person name="Huang W."/>
            <person name="Vidigal B."/>
            <person name="Abernathy B."/>
            <person name="Chu Y."/>
            <person name="Niederhuth C.E."/>
            <person name="Umale P."/>
            <person name="Araujo A.C."/>
            <person name="Kozik A."/>
            <person name="Kim K.D."/>
            <person name="Burow M.D."/>
            <person name="Varshney R.K."/>
            <person name="Wang X."/>
            <person name="Zhang X."/>
            <person name="Barkley N."/>
            <person name="Guimaraes P.M."/>
            <person name="Isobe S."/>
            <person name="Guo B."/>
            <person name="Liao B."/>
            <person name="Stalker H.T."/>
            <person name="Schmitz R.J."/>
            <person name="Scheffler B.E."/>
            <person name="Leal-Bertioli S.C."/>
            <person name="Xun X."/>
            <person name="Jackson S.A."/>
            <person name="Michelmore R."/>
            <person name="Ozias-Akins P."/>
        </authorList>
    </citation>
    <scope>NUCLEOTIDE SEQUENCE [LARGE SCALE GENOMIC DNA]</scope>
    <source>
        <strain evidence="2">cv. V14167</strain>
    </source>
</reference>
<proteinExistence type="predicted"/>
<dbReference type="RefSeq" id="XP_052110641.1">
    <property type="nucleotide sequence ID" value="XM_052254681.1"/>
</dbReference>
<gene>
    <name evidence="3" type="primary">LOC107465532</name>
</gene>
<dbReference type="InterPro" id="IPR004242">
    <property type="entry name" value="Transposase_21"/>
</dbReference>
<evidence type="ECO:0000259" key="1">
    <source>
        <dbReference type="Pfam" id="PF13963"/>
    </source>
</evidence>
<accession>A0A9C6WI58</accession>
<dbReference type="GeneID" id="107465532"/>
<reference evidence="3" key="2">
    <citation type="submission" date="2025-08" db="UniProtKB">
        <authorList>
            <consortium name="RefSeq"/>
        </authorList>
    </citation>
    <scope>IDENTIFICATION</scope>
    <source>
        <tissue evidence="3">Whole plant</tissue>
    </source>
</reference>
<keyword evidence="2" id="KW-1185">Reference proteome</keyword>
<protein>
    <submittedName>
        <fullName evidence="3">Uncharacterized protein LOC107465532</fullName>
    </submittedName>
</protein>
<dbReference type="KEGG" id="adu:107465532"/>
<evidence type="ECO:0000313" key="3">
    <source>
        <dbReference type="RefSeq" id="XP_052110641.1"/>
    </source>
</evidence>
<dbReference type="InterPro" id="IPR029480">
    <property type="entry name" value="Transpos_assoc"/>
</dbReference>
<dbReference type="Pfam" id="PF13963">
    <property type="entry name" value="Transpos_assoc"/>
    <property type="match status" value="1"/>
</dbReference>
<dbReference type="Proteomes" id="UP000515211">
    <property type="component" value="Chromosome 9"/>
</dbReference>
<organism evidence="2 3">
    <name type="scientific">Arachis duranensis</name>
    <name type="common">Wild peanut</name>
    <dbReference type="NCBI Taxonomy" id="130453"/>
    <lineage>
        <taxon>Eukaryota</taxon>
        <taxon>Viridiplantae</taxon>
        <taxon>Streptophyta</taxon>
        <taxon>Embryophyta</taxon>
        <taxon>Tracheophyta</taxon>
        <taxon>Spermatophyta</taxon>
        <taxon>Magnoliopsida</taxon>
        <taxon>eudicotyledons</taxon>
        <taxon>Gunneridae</taxon>
        <taxon>Pentapetalae</taxon>
        <taxon>rosids</taxon>
        <taxon>fabids</taxon>
        <taxon>Fabales</taxon>
        <taxon>Fabaceae</taxon>
        <taxon>Papilionoideae</taxon>
        <taxon>50 kb inversion clade</taxon>
        <taxon>dalbergioids sensu lato</taxon>
        <taxon>Dalbergieae</taxon>
        <taxon>Pterocarpus clade</taxon>
        <taxon>Arachis</taxon>
    </lineage>
</organism>
<sequence>MTPFSQDLEKNWMSLPRDKAEFSNGVNDFLDFAYSIGYPQGEEILCPCAKCCNFLWHKRQTIYIHLIAFGFVNGYTRWIHHGESVVGMDVDSDSNNEIDSESETNSYDDMDALLNDRFRDVAQAEGIKEGMNEDAKKFYNLVEEASKELYPGCDGFSTLSFTIRLYLLKCQHGCSNASFTSLLELLKEAIPNLNIPTSFNKAKTMVRDLGLDYKKIDAYPNDCMLYWKEYEKDTSCHECGASCWIVHPVVEANVLPSKKYHNIPVKTLRHFPLIPRLQRLFMCSAIAKSMRWHDEERRKDEKLRHPADGQSWKDFDNRHTNFALDPRNVRLGLLSDGFNPYRTMSISHSTWPVVLMAYNLPPWMSMKQEYFMLSLLIPGPKSPGNDIDIYLQPLIEELKELWEVGVETYDASKNETFQMYAALMWTISDFLAYAMLSGWSTKGKLACPCCNHETCSNYLKYSRKTCYMGHRAFLPEDHPWRANKRSFNEKVEYRQAPPLLSGTEALSQLEYVDNSFGKLKPKKDGPWKKRSIFFDLPYWQYNTSRHNLDVMHIEKNIVDSILGTLLDISGKTKDHTNARYDLQ</sequence>